<dbReference type="AlphaFoldDB" id="A0A8K0L587"/>
<feature type="compositionally biased region" description="Basic and acidic residues" evidence="1">
    <location>
        <begin position="9"/>
        <end position="19"/>
    </location>
</feature>
<protein>
    <submittedName>
        <fullName evidence="2">Uncharacterized protein</fullName>
    </submittedName>
</protein>
<evidence type="ECO:0000313" key="3">
    <source>
        <dbReference type="Proteomes" id="UP000809789"/>
    </source>
</evidence>
<comment type="caution">
    <text evidence="2">The sequence shown here is derived from an EMBL/GenBank/DDBJ whole genome shotgun (WGS) entry which is preliminary data.</text>
</comment>
<organism evidence="2 3">
    <name type="scientific">Elsinoe batatas</name>
    <dbReference type="NCBI Taxonomy" id="2601811"/>
    <lineage>
        <taxon>Eukaryota</taxon>
        <taxon>Fungi</taxon>
        <taxon>Dikarya</taxon>
        <taxon>Ascomycota</taxon>
        <taxon>Pezizomycotina</taxon>
        <taxon>Dothideomycetes</taxon>
        <taxon>Dothideomycetidae</taxon>
        <taxon>Myriangiales</taxon>
        <taxon>Elsinoaceae</taxon>
        <taxon>Elsinoe</taxon>
    </lineage>
</organism>
<gene>
    <name evidence="2" type="ORF">KVT40_003794</name>
</gene>
<keyword evidence="3" id="KW-1185">Reference proteome</keyword>
<sequence length="237" mass="27015">MARLVVKTPPDKGTIKSMEDPFNTPTSRTPRDFVVRVVPYAMSKNRTLWWLILAVSRSTGEVRVLTRLMQSEWPNKHEVEQLGTLIVQGVNNALTTIEEIGVAYDDLRRINNHGFFVTSLMNGAILRLFPHRPIKFSSLIFRPPRGKMKNSCQIRVRIPHIDPVDHMGKQFDKDLRPTAFIGVTVPETTADGRNTSDQDRKALHSCEQFARRFLIAVSGKLLTLKAAEHIWDELIYA</sequence>
<evidence type="ECO:0000313" key="2">
    <source>
        <dbReference type="EMBL" id="KAG8627921.1"/>
    </source>
</evidence>
<reference evidence="2" key="1">
    <citation type="submission" date="2021-07" db="EMBL/GenBank/DDBJ databases">
        <title>Elsinoe batatas strain:CRI-CJ2 Genome sequencing and assembly.</title>
        <authorList>
            <person name="Huang L."/>
        </authorList>
    </citation>
    <scope>NUCLEOTIDE SEQUENCE</scope>
    <source>
        <strain evidence="2">CRI-CJ2</strain>
    </source>
</reference>
<feature type="region of interest" description="Disordered" evidence="1">
    <location>
        <begin position="1"/>
        <end position="24"/>
    </location>
</feature>
<evidence type="ECO:0000256" key="1">
    <source>
        <dbReference type="SAM" id="MobiDB-lite"/>
    </source>
</evidence>
<proteinExistence type="predicted"/>
<accession>A0A8K0L587</accession>
<dbReference type="Proteomes" id="UP000809789">
    <property type="component" value="Unassembled WGS sequence"/>
</dbReference>
<name>A0A8K0L587_9PEZI</name>
<dbReference type="EMBL" id="JAESVG020000004">
    <property type="protein sequence ID" value="KAG8627921.1"/>
    <property type="molecule type" value="Genomic_DNA"/>
</dbReference>